<protein>
    <submittedName>
        <fullName evidence="1">Uncharacterized protein</fullName>
    </submittedName>
</protein>
<accession>A0ACC3TL57</accession>
<dbReference type="Proteomes" id="UP001489719">
    <property type="component" value="Unassembled WGS sequence"/>
</dbReference>
<keyword evidence="2" id="KW-1185">Reference proteome</keyword>
<evidence type="ECO:0000313" key="1">
    <source>
        <dbReference type="EMBL" id="KAK9321622.1"/>
    </source>
</evidence>
<dbReference type="EMBL" id="MU970094">
    <property type="protein sequence ID" value="KAK9321622.1"/>
    <property type="molecule type" value="Genomic_DNA"/>
</dbReference>
<sequence>MSAPRPQPNRSPSILVTDARTTPIAPPTPTQSQSAGPAPQRLLPPRRFSLSPRAPGSNNGHRYTNISVGNLLFDHGASDIPSSRHRTSPPPPSPGNFAPYSTFERRRQPRRAGGYEDMLMQMNPRQRDPRLVVSTRGADGNISNQRRQRRRRQEYQPGHEPPTVYRDLPSDEEDSDEEVDPYKYDKVIYLPLPPSPPSRPSSPGPTASGSTSEPRRVTAFLTAEGYHLGKITNFLTKNHGVKGARVFAAGSPDAALYVPYGLPLLPGRSACRIRSGGEVKEAMPSLIDKSDDPDAPDSNNDYTDLLQRKAELFVFAYGVMVFWNFTETQERDILADITFADNDNNLGMITKTIPEGERETEEFRFEYSLTSKSPRISNDVMTLRATVGNADIKHKLTMSHGIAQSTKLSYFETKMENITMMELESVPKHLALQGSLGKLTREDIMKIEGSLFKLRVDVNLSSSVLDVPEFFWDEEPEMHAFYTAIREYLEIKQRIKVLNQRCKVFLDLADILADSIAETNMSRITWIIIGLIVLSLMVTTLEIIMRFQTLSKLRSSPAVRESS</sequence>
<reference evidence="2" key="1">
    <citation type="journal article" date="2024" name="Front. Bioeng. Biotechnol.">
        <title>Genome-scale model development and genomic sequencing of the oleaginous clade Lipomyces.</title>
        <authorList>
            <person name="Czajka J.J."/>
            <person name="Han Y."/>
            <person name="Kim J."/>
            <person name="Mondo S.J."/>
            <person name="Hofstad B.A."/>
            <person name="Robles A."/>
            <person name="Haridas S."/>
            <person name="Riley R."/>
            <person name="LaButti K."/>
            <person name="Pangilinan J."/>
            <person name="Andreopoulos W."/>
            <person name="Lipzen A."/>
            <person name="Yan J."/>
            <person name="Wang M."/>
            <person name="Ng V."/>
            <person name="Grigoriev I.V."/>
            <person name="Spatafora J.W."/>
            <person name="Magnuson J.K."/>
            <person name="Baker S.E."/>
            <person name="Pomraning K.R."/>
        </authorList>
    </citation>
    <scope>NUCLEOTIDE SEQUENCE [LARGE SCALE GENOMIC DNA]</scope>
    <source>
        <strain evidence="2">CBS 10300</strain>
    </source>
</reference>
<organism evidence="1 2">
    <name type="scientific">Lipomyces orientalis</name>
    <dbReference type="NCBI Taxonomy" id="1233043"/>
    <lineage>
        <taxon>Eukaryota</taxon>
        <taxon>Fungi</taxon>
        <taxon>Dikarya</taxon>
        <taxon>Ascomycota</taxon>
        <taxon>Saccharomycotina</taxon>
        <taxon>Lipomycetes</taxon>
        <taxon>Lipomycetales</taxon>
        <taxon>Lipomycetaceae</taxon>
        <taxon>Lipomyces</taxon>
    </lineage>
</organism>
<gene>
    <name evidence="1" type="ORF">V1517DRAFT_262092</name>
</gene>
<name>A0ACC3TL57_9ASCO</name>
<proteinExistence type="predicted"/>
<evidence type="ECO:0000313" key="2">
    <source>
        <dbReference type="Proteomes" id="UP001489719"/>
    </source>
</evidence>
<comment type="caution">
    <text evidence="1">The sequence shown here is derived from an EMBL/GenBank/DDBJ whole genome shotgun (WGS) entry which is preliminary data.</text>
</comment>